<dbReference type="PANTHER" id="PTHR12001">
    <property type="entry name" value="GERANYLGERANYL PYROPHOSPHATE SYNTHASE"/>
    <property type="match status" value="1"/>
</dbReference>
<dbReference type="GO" id="GO:0004659">
    <property type="term" value="F:prenyltransferase activity"/>
    <property type="evidence" value="ECO:0007669"/>
    <property type="project" value="TreeGrafter"/>
</dbReference>
<evidence type="ECO:0000256" key="5">
    <source>
        <dbReference type="ARBA" id="ARBA00022842"/>
    </source>
</evidence>
<reference evidence="8" key="1">
    <citation type="journal article" date="2013" name="Nature">
        <title>Pan genome of the phytoplankton Emiliania underpins its global distribution.</title>
        <authorList>
            <person name="Read B.A."/>
            <person name="Kegel J."/>
            <person name="Klute M.J."/>
            <person name="Kuo A."/>
            <person name="Lefebvre S.C."/>
            <person name="Maumus F."/>
            <person name="Mayer C."/>
            <person name="Miller J."/>
            <person name="Monier A."/>
            <person name="Salamov A."/>
            <person name="Young J."/>
            <person name="Aguilar M."/>
            <person name="Claverie J.M."/>
            <person name="Frickenhaus S."/>
            <person name="Gonzalez K."/>
            <person name="Herman E.K."/>
            <person name="Lin Y.C."/>
            <person name="Napier J."/>
            <person name="Ogata H."/>
            <person name="Sarno A.F."/>
            <person name="Shmutz J."/>
            <person name="Schroeder D."/>
            <person name="de Vargas C."/>
            <person name="Verret F."/>
            <person name="von Dassow P."/>
            <person name="Valentin K."/>
            <person name="Van de Peer Y."/>
            <person name="Wheeler G."/>
            <person name="Dacks J.B."/>
            <person name="Delwiche C.F."/>
            <person name="Dyhrman S.T."/>
            <person name="Glockner G."/>
            <person name="John U."/>
            <person name="Richards T."/>
            <person name="Worden A.Z."/>
            <person name="Zhang X."/>
            <person name="Grigoriev I.V."/>
            <person name="Allen A.E."/>
            <person name="Bidle K."/>
            <person name="Borodovsky M."/>
            <person name="Bowler C."/>
            <person name="Brownlee C."/>
            <person name="Cock J.M."/>
            <person name="Elias M."/>
            <person name="Gladyshev V.N."/>
            <person name="Groth M."/>
            <person name="Guda C."/>
            <person name="Hadaegh A."/>
            <person name="Iglesias-Rodriguez M.D."/>
            <person name="Jenkins J."/>
            <person name="Jones B.M."/>
            <person name="Lawson T."/>
            <person name="Leese F."/>
            <person name="Lindquist E."/>
            <person name="Lobanov A."/>
            <person name="Lomsadze A."/>
            <person name="Malik S.B."/>
            <person name="Marsh M.E."/>
            <person name="Mackinder L."/>
            <person name="Mock T."/>
            <person name="Mueller-Roeber B."/>
            <person name="Pagarete A."/>
            <person name="Parker M."/>
            <person name="Probert I."/>
            <person name="Quesneville H."/>
            <person name="Raines C."/>
            <person name="Rensing S.A."/>
            <person name="Riano-Pachon D.M."/>
            <person name="Richier S."/>
            <person name="Rokitta S."/>
            <person name="Shiraiwa Y."/>
            <person name="Soanes D.M."/>
            <person name="van der Giezen M."/>
            <person name="Wahlund T.M."/>
            <person name="Williams B."/>
            <person name="Wilson W."/>
            <person name="Wolfe G."/>
            <person name="Wurch L.L."/>
        </authorList>
    </citation>
    <scope>NUCLEOTIDE SEQUENCE</scope>
</reference>
<keyword evidence="8" id="KW-1185">Reference proteome</keyword>
<dbReference type="GO" id="GO:1990234">
    <property type="term" value="C:transferase complex"/>
    <property type="evidence" value="ECO:0007669"/>
    <property type="project" value="TreeGrafter"/>
</dbReference>
<evidence type="ECO:0000256" key="6">
    <source>
        <dbReference type="ARBA" id="ARBA00023229"/>
    </source>
</evidence>
<name>A0A0D3KL32_EMIH1</name>
<evidence type="ECO:0000256" key="1">
    <source>
        <dbReference type="ARBA" id="ARBA00001946"/>
    </source>
</evidence>
<reference evidence="7" key="2">
    <citation type="submission" date="2024-10" db="UniProtKB">
        <authorList>
            <consortium name="EnsemblProtists"/>
        </authorList>
    </citation>
    <scope>IDENTIFICATION</scope>
</reference>
<dbReference type="RefSeq" id="XP_005788896.1">
    <property type="nucleotide sequence ID" value="XM_005788839.1"/>
</dbReference>
<sequence length="160" mass="16779">MSRGTAQLIGNSCQCAAILSGHDHDSPTALACLEFGVGLAMAQELVAEADAMDGLVKKKRRAPKRWLAAGPVTPSTPLLVAAEQFPELAKVLSRGLRDESDAALALEMVERSGAVARTQELATEQAQVAVDSLGLLPPSDTRDALRVLCHKVLTGASIKP</sequence>
<dbReference type="Gene3D" id="1.10.600.10">
    <property type="entry name" value="Farnesyl Diphosphate Synthase"/>
    <property type="match status" value="1"/>
</dbReference>
<dbReference type="KEGG" id="ehx:EMIHUDRAFT_440522"/>
<evidence type="ECO:0000256" key="4">
    <source>
        <dbReference type="ARBA" id="ARBA00022723"/>
    </source>
</evidence>
<dbReference type="GO" id="GO:0008299">
    <property type="term" value="P:isoprenoid biosynthetic process"/>
    <property type="evidence" value="ECO:0007669"/>
    <property type="project" value="UniProtKB-KW"/>
</dbReference>
<dbReference type="PaxDb" id="2903-EOD36467"/>
<dbReference type="InterPro" id="IPR008949">
    <property type="entry name" value="Isoprenoid_synthase_dom_sf"/>
</dbReference>
<dbReference type="SUPFAM" id="SSF48576">
    <property type="entry name" value="Terpenoid synthases"/>
    <property type="match status" value="1"/>
</dbReference>
<dbReference type="eggNOG" id="KOG0776">
    <property type="taxonomic scope" value="Eukaryota"/>
</dbReference>
<comment type="similarity">
    <text evidence="2">Belongs to the FPP/GGPP synthase family.</text>
</comment>
<dbReference type="GO" id="GO:0046872">
    <property type="term" value="F:metal ion binding"/>
    <property type="evidence" value="ECO:0007669"/>
    <property type="project" value="UniProtKB-KW"/>
</dbReference>
<evidence type="ECO:0000313" key="8">
    <source>
        <dbReference type="Proteomes" id="UP000013827"/>
    </source>
</evidence>
<dbReference type="HOGENOM" id="CLU_1655469_0_0_1"/>
<dbReference type="EnsemblProtists" id="EOD36467">
    <property type="protein sequence ID" value="EOD36467"/>
    <property type="gene ID" value="EMIHUDRAFT_440522"/>
</dbReference>
<keyword evidence="6" id="KW-0414">Isoprene biosynthesis</keyword>
<evidence type="ECO:0000256" key="2">
    <source>
        <dbReference type="ARBA" id="ARBA00006706"/>
    </source>
</evidence>
<dbReference type="AlphaFoldDB" id="A0A0D3KL32"/>
<organism evidence="7 8">
    <name type="scientific">Emiliania huxleyi (strain CCMP1516)</name>
    <dbReference type="NCBI Taxonomy" id="280463"/>
    <lineage>
        <taxon>Eukaryota</taxon>
        <taxon>Haptista</taxon>
        <taxon>Haptophyta</taxon>
        <taxon>Prymnesiophyceae</taxon>
        <taxon>Isochrysidales</taxon>
        <taxon>Noelaerhabdaceae</taxon>
        <taxon>Emiliania</taxon>
    </lineage>
</organism>
<dbReference type="PANTHER" id="PTHR12001:SF69">
    <property type="entry name" value="ALL TRANS-POLYPRENYL-DIPHOSPHATE SYNTHASE PDSS1"/>
    <property type="match status" value="1"/>
</dbReference>
<dbReference type="GO" id="GO:0006744">
    <property type="term" value="P:ubiquinone biosynthetic process"/>
    <property type="evidence" value="ECO:0007669"/>
    <property type="project" value="TreeGrafter"/>
</dbReference>
<keyword evidence="4" id="KW-0479">Metal-binding</keyword>
<keyword evidence="3" id="KW-0808">Transferase</keyword>
<dbReference type="STRING" id="2903.R1DNC7"/>
<evidence type="ECO:0000313" key="7">
    <source>
        <dbReference type="EnsemblProtists" id="EOD36467"/>
    </source>
</evidence>
<keyword evidence="5" id="KW-0460">Magnesium</keyword>
<protein>
    <submittedName>
        <fullName evidence="7">Uncharacterized protein</fullName>
    </submittedName>
</protein>
<dbReference type="Proteomes" id="UP000013827">
    <property type="component" value="Unassembled WGS sequence"/>
</dbReference>
<evidence type="ECO:0000256" key="3">
    <source>
        <dbReference type="ARBA" id="ARBA00022679"/>
    </source>
</evidence>
<dbReference type="GeneID" id="17281834"/>
<accession>A0A0D3KL32</accession>
<comment type="cofactor">
    <cofactor evidence="1">
        <name>Mg(2+)</name>
        <dbReference type="ChEBI" id="CHEBI:18420"/>
    </cofactor>
</comment>
<proteinExistence type="inferred from homology"/>